<proteinExistence type="predicted"/>
<reference evidence="3" key="1">
    <citation type="submission" date="2017-09" db="EMBL/GenBank/DDBJ databases">
        <authorList>
            <person name="Varghese N."/>
            <person name="Submissions S."/>
        </authorList>
    </citation>
    <scope>NUCLEOTIDE SEQUENCE [LARGE SCALE GENOMIC DNA]</scope>
    <source>
        <strain evidence="3">DSM 15103</strain>
    </source>
</reference>
<evidence type="ECO:0008006" key="4">
    <source>
        <dbReference type="Google" id="ProtNLM"/>
    </source>
</evidence>
<gene>
    <name evidence="2" type="ORF">SAMN06265182_1165</name>
</gene>
<keyword evidence="3" id="KW-1185">Reference proteome</keyword>
<organism evidence="2 3">
    <name type="scientific">Persephonella hydrogeniphila</name>
    <dbReference type="NCBI Taxonomy" id="198703"/>
    <lineage>
        <taxon>Bacteria</taxon>
        <taxon>Pseudomonadati</taxon>
        <taxon>Aquificota</taxon>
        <taxon>Aquificia</taxon>
        <taxon>Aquificales</taxon>
        <taxon>Hydrogenothermaceae</taxon>
        <taxon>Persephonella</taxon>
    </lineage>
</organism>
<dbReference type="AlphaFoldDB" id="A0A285NF30"/>
<dbReference type="EMBL" id="OBEI01000004">
    <property type="protein sequence ID" value="SNZ08112.1"/>
    <property type="molecule type" value="Genomic_DNA"/>
</dbReference>
<dbReference type="OrthoDB" id="9825207at2"/>
<accession>A0A285NF30</accession>
<feature type="compositionally biased region" description="Basic and acidic residues" evidence="1">
    <location>
        <begin position="368"/>
        <end position="397"/>
    </location>
</feature>
<feature type="compositionally biased region" description="Polar residues" evidence="1">
    <location>
        <begin position="434"/>
        <end position="445"/>
    </location>
</feature>
<sequence length="667" mass="77101">MFVAKATGLEKLFYRKGKKSERKGDIFAQIFESFKTQNKKGTHKKNKTDLLNQYYPHRVLDKNQIIKKHTPPVYLFTGLKFSPKPNQKPAVFPQQNKSDFSGLITDCSDSNFQSKTGDIPKKSMKKEYLPNSPINIPVLELPVKQPTENTPYNNSFKKEFFFITQTKRIIKKQSVHTPATESNLKKTAKKQDVKPFLHNSAGQKINPPVQQYVKPEIPPAKKTVHQNSAHLYQDIKASNVQRVVKEKKSLSILETYSDKKTVQFSEPHIQPDRKISVKKSVQKKILDLSIKNRSEVAEIFTEIEKQPDLLKGKPLRDKPPVERDIQTQTVYHYSKTGAPEKDRFHLIDKNYATINTKKSEKYNFSEIKSDKEDSKKEDPKKVPIEKAEDRPTAEKIPFRSAVDSPFNRKISLHTESSKHLGNKLDEHKVQHETVYNNTEKQSSPSVEDRHIKQNSVYETTKHPVDFKRMKEIVHNKDSKTTQKHREDKESYQKTDVEVQGKPNLQEKVDIFRTQAVEKTDSDKLSGSYKHGSDTVTTHYFSDNLQNGKDSFSDSQSNTGNSSYTDKGEDTQTDNRFSRHLSFNLKFGEFALRARFTGNSINLHLMVKNITTDSLYSLRHEISQIIHESGIENYFLRIKNKEKEVRYTSEIKKIPDKKDISREINVKV</sequence>
<evidence type="ECO:0000313" key="3">
    <source>
        <dbReference type="Proteomes" id="UP000219036"/>
    </source>
</evidence>
<feature type="region of interest" description="Disordered" evidence="1">
    <location>
        <begin position="546"/>
        <end position="572"/>
    </location>
</feature>
<evidence type="ECO:0000313" key="2">
    <source>
        <dbReference type="EMBL" id="SNZ08112.1"/>
    </source>
</evidence>
<name>A0A285NF30_9AQUI</name>
<feature type="compositionally biased region" description="Basic and acidic residues" evidence="1">
    <location>
        <begin position="459"/>
        <end position="495"/>
    </location>
</feature>
<feature type="region of interest" description="Disordered" evidence="1">
    <location>
        <begin position="368"/>
        <end position="401"/>
    </location>
</feature>
<feature type="region of interest" description="Disordered" evidence="1">
    <location>
        <begin position="434"/>
        <end position="495"/>
    </location>
</feature>
<dbReference type="Proteomes" id="UP000219036">
    <property type="component" value="Unassembled WGS sequence"/>
</dbReference>
<protein>
    <recommendedName>
        <fullName evidence="4">Hook-length control protein FliK</fullName>
    </recommendedName>
</protein>
<feature type="compositionally biased region" description="Polar residues" evidence="1">
    <location>
        <begin position="546"/>
        <end position="564"/>
    </location>
</feature>
<dbReference type="RefSeq" id="WP_097000340.1">
    <property type="nucleotide sequence ID" value="NZ_OBEI01000004.1"/>
</dbReference>
<evidence type="ECO:0000256" key="1">
    <source>
        <dbReference type="SAM" id="MobiDB-lite"/>
    </source>
</evidence>